<dbReference type="GO" id="GO:0030246">
    <property type="term" value="F:carbohydrate binding"/>
    <property type="evidence" value="ECO:0007669"/>
    <property type="project" value="UniProtKB-ARBA"/>
</dbReference>
<accession>A0A8J5N3A8</accession>
<dbReference type="Proteomes" id="UP000747542">
    <property type="component" value="Unassembled WGS sequence"/>
</dbReference>
<comment type="caution">
    <text evidence="5">The sequence shown here is derived from an EMBL/GenBank/DDBJ whole genome shotgun (WGS) entry which is preliminary data.</text>
</comment>
<dbReference type="FunFam" id="3.90.215.10:FF:000001">
    <property type="entry name" value="Tenascin isoform 1"/>
    <property type="match status" value="1"/>
</dbReference>
<sequence length="583" mass="65952">MTGYSKPKKNTHNSASCRWVVVSQDWFEGNAKINVNSSRQQAGASGHGRLMKPAGRNAMWRFGFPNPVNYNDNELYCGGFVVQYGKNGGKCGVCGDNYVETVPRSHESGGIFGNAIIVKRYVSGQVIEIEADLTHLTTRKDGSKTCPKTTTPIRSSPRSAFDKRNTWGKDKLTGEVAQGKGPQETFVNCADVYITTNTGHSPPSHDKVENPWALYFRGFFPGMPHDPHTKPTDSGLKPLVVRSQLCQARASYATVEGMNKFCKENCMQYPPNCNPDICHCVVDCKAIGKLAELRDSDVYCHQVCLRYPSDCPPDECVIVRMRMEKPMLVLVAVLVVACSKPVMGLNDNSTDDLLLADLLWPELGFHNRNCREVQDHGHRISGVYTIYPYDCCPQRPVRVYCDLDTEGGGWTVIQRREDVLPQEDFYRTWMEYALGFGNISGQFWLGLDHIHALTDQTFNQIRFDLTDFDNDKRWAQYQFFYVHDRTAFYKLEVNGYTGNAGDSFTYGNLNKFSTKDVDHDNNAGSCAVTYLGAWWYNKCHESNLNGRYHGGTHSSRADGVNWKRFRGYYYSLKTTEMKIRPAY</sequence>
<dbReference type="Pfam" id="PF00147">
    <property type="entry name" value="Fibrinogen_C"/>
    <property type="match status" value="1"/>
</dbReference>
<dbReference type="PANTHER" id="PTHR19143:SF458">
    <property type="entry name" value="FIBRINOGEN C-TERMINAL DOMAIN-CONTAINING PROTEIN-RELATED"/>
    <property type="match status" value="1"/>
</dbReference>
<dbReference type="PROSITE" id="PS51406">
    <property type="entry name" value="FIBRINOGEN_C_2"/>
    <property type="match status" value="1"/>
</dbReference>
<feature type="compositionally biased region" description="Polar residues" evidence="3">
    <location>
        <begin position="146"/>
        <end position="158"/>
    </location>
</feature>
<dbReference type="Gene3D" id="3.90.215.10">
    <property type="entry name" value="Gamma Fibrinogen, chain A, domain 1"/>
    <property type="match status" value="1"/>
</dbReference>
<keyword evidence="6" id="KW-1185">Reference proteome</keyword>
<dbReference type="InterPro" id="IPR050373">
    <property type="entry name" value="Fibrinogen_C-term_domain"/>
</dbReference>
<dbReference type="EMBL" id="JAHLQT010011563">
    <property type="protein sequence ID" value="KAG7172249.1"/>
    <property type="molecule type" value="Genomic_DNA"/>
</dbReference>
<evidence type="ECO:0000313" key="5">
    <source>
        <dbReference type="EMBL" id="KAG7172249.1"/>
    </source>
</evidence>
<dbReference type="SMART" id="SM00186">
    <property type="entry name" value="FBG"/>
    <property type="match status" value="1"/>
</dbReference>
<evidence type="ECO:0000256" key="3">
    <source>
        <dbReference type="SAM" id="MobiDB-lite"/>
    </source>
</evidence>
<feature type="domain" description="Fibrinogen C-terminal" evidence="4">
    <location>
        <begin position="361"/>
        <end position="583"/>
    </location>
</feature>
<name>A0A8J5N3A8_HOMAM</name>
<evidence type="ECO:0000313" key="6">
    <source>
        <dbReference type="Proteomes" id="UP000747542"/>
    </source>
</evidence>
<comment type="function">
    <text evidence="2">Lectin involved in innate immunity. Agglutinates all types of human erythrocytes, Gram-positive and Gram-negative bacteria. Has a stronger agglutinating activity towards Gram-negative bacteria than towards Gram-positive bacteria. Specifically recognizes acetyl group-containing substances on agglutinated cells. The hemagglutinating activity was inhibited by EDTA, acetyl group-containing mono- and disaccharides, N-acetyl derivatives of amino acids, other acetyl group-containing substances, propionamide and benzamide. Enhances the antimicrobial activity of big defensin against Gram-positive bacteria but not against Gram-negative bacteria.</text>
</comment>
<dbReference type="CDD" id="cd00087">
    <property type="entry name" value="FReD"/>
    <property type="match status" value="1"/>
</dbReference>
<dbReference type="InterPro" id="IPR002181">
    <property type="entry name" value="Fibrinogen_a/b/g_C_dom"/>
</dbReference>
<dbReference type="SUPFAM" id="SSF56496">
    <property type="entry name" value="Fibrinogen C-terminal domain-like"/>
    <property type="match status" value="1"/>
</dbReference>
<dbReference type="InterPro" id="IPR014716">
    <property type="entry name" value="Fibrinogen_a/b/g_C_1"/>
</dbReference>
<keyword evidence="1" id="KW-1015">Disulfide bond</keyword>
<reference evidence="5" key="1">
    <citation type="journal article" date="2021" name="Sci. Adv.">
        <title>The American lobster genome reveals insights on longevity, neural, and immune adaptations.</title>
        <authorList>
            <person name="Polinski J.M."/>
            <person name="Zimin A.V."/>
            <person name="Clark K.F."/>
            <person name="Kohn A.B."/>
            <person name="Sadowski N."/>
            <person name="Timp W."/>
            <person name="Ptitsyn A."/>
            <person name="Khanna P."/>
            <person name="Romanova D.Y."/>
            <person name="Williams P."/>
            <person name="Greenwood S.J."/>
            <person name="Moroz L.L."/>
            <person name="Walt D.R."/>
            <person name="Bodnar A.G."/>
        </authorList>
    </citation>
    <scope>NUCLEOTIDE SEQUENCE</scope>
    <source>
        <strain evidence="5">GMGI-L3</strain>
    </source>
</reference>
<dbReference type="PROSITE" id="PS00514">
    <property type="entry name" value="FIBRINOGEN_C_1"/>
    <property type="match status" value="1"/>
</dbReference>
<feature type="region of interest" description="Disordered" evidence="3">
    <location>
        <begin position="140"/>
        <end position="165"/>
    </location>
</feature>
<evidence type="ECO:0000256" key="2">
    <source>
        <dbReference type="ARBA" id="ARBA00053344"/>
    </source>
</evidence>
<organism evidence="5 6">
    <name type="scientific">Homarus americanus</name>
    <name type="common">American lobster</name>
    <dbReference type="NCBI Taxonomy" id="6706"/>
    <lineage>
        <taxon>Eukaryota</taxon>
        <taxon>Metazoa</taxon>
        <taxon>Ecdysozoa</taxon>
        <taxon>Arthropoda</taxon>
        <taxon>Crustacea</taxon>
        <taxon>Multicrustacea</taxon>
        <taxon>Malacostraca</taxon>
        <taxon>Eumalacostraca</taxon>
        <taxon>Eucarida</taxon>
        <taxon>Decapoda</taxon>
        <taxon>Pleocyemata</taxon>
        <taxon>Astacidea</taxon>
        <taxon>Nephropoidea</taxon>
        <taxon>Nephropidae</taxon>
        <taxon>Homarus</taxon>
    </lineage>
</organism>
<evidence type="ECO:0000256" key="1">
    <source>
        <dbReference type="ARBA" id="ARBA00023157"/>
    </source>
</evidence>
<dbReference type="InterPro" id="IPR036056">
    <property type="entry name" value="Fibrinogen-like_C"/>
</dbReference>
<evidence type="ECO:0000259" key="4">
    <source>
        <dbReference type="PROSITE" id="PS51406"/>
    </source>
</evidence>
<protein>
    <submittedName>
        <fullName evidence="5">Ficolin-2-like 3</fullName>
    </submittedName>
</protein>
<dbReference type="PANTHER" id="PTHR19143">
    <property type="entry name" value="FIBRINOGEN/TENASCIN/ANGIOPOEITIN"/>
    <property type="match status" value="1"/>
</dbReference>
<dbReference type="GO" id="GO:0005615">
    <property type="term" value="C:extracellular space"/>
    <property type="evidence" value="ECO:0007669"/>
    <property type="project" value="TreeGrafter"/>
</dbReference>
<proteinExistence type="predicted"/>
<dbReference type="InterPro" id="IPR020837">
    <property type="entry name" value="Fibrinogen_CS"/>
</dbReference>
<dbReference type="AlphaFoldDB" id="A0A8J5N3A8"/>
<gene>
    <name evidence="5" type="primary">Fcn2-L3</name>
    <name evidence="5" type="ORF">Hamer_G009602</name>
</gene>
<dbReference type="NCBIfam" id="NF040941">
    <property type="entry name" value="GGGWT_bact"/>
    <property type="match status" value="1"/>
</dbReference>